<dbReference type="GO" id="GO:0051539">
    <property type="term" value="F:4 iron, 4 sulfur cluster binding"/>
    <property type="evidence" value="ECO:0007669"/>
    <property type="project" value="UniProtKB-KW"/>
</dbReference>
<evidence type="ECO:0000256" key="1">
    <source>
        <dbReference type="ARBA" id="ARBA00022485"/>
    </source>
</evidence>
<name>A0A3C1KQU0_9GAMM</name>
<gene>
    <name evidence="2" type="ORF">DCP75_14260</name>
</gene>
<keyword evidence="1" id="KW-0479">Metal-binding</keyword>
<reference evidence="2 3" key="1">
    <citation type="journal article" date="2018" name="Nat. Biotechnol.">
        <title>A standardized bacterial taxonomy based on genome phylogeny substantially revises the tree of life.</title>
        <authorList>
            <person name="Parks D.H."/>
            <person name="Chuvochina M."/>
            <person name="Waite D.W."/>
            <person name="Rinke C."/>
            <person name="Skarshewski A."/>
            <person name="Chaumeil P.A."/>
            <person name="Hugenholtz P."/>
        </authorList>
    </citation>
    <scope>NUCLEOTIDE SEQUENCE [LARGE SCALE GENOMIC DNA]</scope>
    <source>
        <strain evidence="2">UBA9158</strain>
    </source>
</reference>
<evidence type="ECO:0000313" key="3">
    <source>
        <dbReference type="Proteomes" id="UP000259273"/>
    </source>
</evidence>
<dbReference type="InterPro" id="IPR058240">
    <property type="entry name" value="rSAM_sf"/>
</dbReference>
<dbReference type="STRING" id="1121937.GCA_000423125_02000"/>
<sequence length="167" mass="18652">GELRALSGVLAEVAAHRPRYVTVTGGEPLAQKNCLPLLYALCDAGYEVSLETSGALPVGEVDPRVVKVLDLKTPASQEAHRNDYSNVQHLTPHDQVKFVICDRADYEWARFKLNEYNLAQRVSDVLFSPSHGQLHGRELAAWILADNLPVRLQLQLHKLLWNDEPGH</sequence>
<organism evidence="2 3">
    <name type="scientific">Haliea salexigens</name>
    <dbReference type="NCBI Taxonomy" id="287487"/>
    <lineage>
        <taxon>Bacteria</taxon>
        <taxon>Pseudomonadati</taxon>
        <taxon>Pseudomonadota</taxon>
        <taxon>Gammaproteobacteria</taxon>
        <taxon>Cellvibrionales</taxon>
        <taxon>Halieaceae</taxon>
        <taxon>Haliea</taxon>
    </lineage>
</organism>
<feature type="non-terminal residue" evidence="2">
    <location>
        <position position="1"/>
    </location>
</feature>
<dbReference type="PANTHER" id="PTHR42836">
    <property type="entry name" value="7-CARBOXY-7-DEAZAGUANINE SYNTHASE"/>
    <property type="match status" value="1"/>
</dbReference>
<dbReference type="SUPFAM" id="SSF102114">
    <property type="entry name" value="Radical SAM enzymes"/>
    <property type="match status" value="1"/>
</dbReference>
<dbReference type="PANTHER" id="PTHR42836:SF1">
    <property type="entry name" value="7-CARBOXY-7-DEAZAGUANINE SYNTHASE"/>
    <property type="match status" value="1"/>
</dbReference>
<comment type="caution">
    <text evidence="2">The sequence shown here is derived from an EMBL/GenBank/DDBJ whole genome shotgun (WGS) entry which is preliminary data.</text>
</comment>
<keyword evidence="1" id="KW-0408">Iron</keyword>
<dbReference type="EMBL" id="DMND01000191">
    <property type="protein sequence ID" value="HAN28858.1"/>
    <property type="molecule type" value="Genomic_DNA"/>
</dbReference>
<dbReference type="Gene3D" id="3.20.20.70">
    <property type="entry name" value="Aldolase class I"/>
    <property type="match status" value="1"/>
</dbReference>
<proteinExistence type="predicted"/>
<keyword evidence="1" id="KW-0004">4Fe-4S</keyword>
<dbReference type="AlphaFoldDB" id="A0A3C1KQU0"/>
<dbReference type="InterPro" id="IPR013785">
    <property type="entry name" value="Aldolase_TIM"/>
</dbReference>
<evidence type="ECO:0000313" key="2">
    <source>
        <dbReference type="EMBL" id="HAN28858.1"/>
    </source>
</evidence>
<keyword evidence="1" id="KW-0411">Iron-sulfur</keyword>
<protein>
    <submittedName>
        <fullName evidence="2">7-carboxy-7-deazaguanine synthase QueE</fullName>
    </submittedName>
</protein>
<dbReference type="Proteomes" id="UP000259273">
    <property type="component" value="Unassembled WGS sequence"/>
</dbReference>
<accession>A0A3C1KQU0</accession>